<evidence type="ECO:0000259" key="2">
    <source>
        <dbReference type="Pfam" id="PF24315"/>
    </source>
</evidence>
<proteinExistence type="predicted"/>
<reference evidence="3" key="1">
    <citation type="submission" date="2023-03" db="EMBL/GenBank/DDBJ databases">
        <title>Actinorhabdospora filicis NBRC 111898.</title>
        <authorList>
            <person name="Ichikawa N."/>
            <person name="Sato H."/>
            <person name="Tonouchi N."/>
        </authorList>
    </citation>
    <scope>NUCLEOTIDE SEQUENCE</scope>
    <source>
        <strain evidence="3">NBRC 111898</strain>
    </source>
</reference>
<evidence type="ECO:0000313" key="3">
    <source>
        <dbReference type="EMBL" id="GLZ77764.1"/>
    </source>
</evidence>
<evidence type="ECO:0000313" key="4">
    <source>
        <dbReference type="Proteomes" id="UP001165079"/>
    </source>
</evidence>
<evidence type="ECO:0000256" key="1">
    <source>
        <dbReference type="SAM" id="MobiDB-lite"/>
    </source>
</evidence>
<feature type="domain" description="DUF7489" evidence="2">
    <location>
        <begin position="6"/>
        <end position="70"/>
    </location>
</feature>
<dbReference type="AlphaFoldDB" id="A0A9W6W8P0"/>
<feature type="region of interest" description="Disordered" evidence="1">
    <location>
        <begin position="1"/>
        <end position="29"/>
    </location>
</feature>
<dbReference type="RefSeq" id="WP_285662851.1">
    <property type="nucleotide sequence ID" value="NZ_BSTX01000001.1"/>
</dbReference>
<organism evidence="3 4">
    <name type="scientific">Actinorhabdospora filicis</name>
    <dbReference type="NCBI Taxonomy" id="1785913"/>
    <lineage>
        <taxon>Bacteria</taxon>
        <taxon>Bacillati</taxon>
        <taxon>Actinomycetota</taxon>
        <taxon>Actinomycetes</taxon>
        <taxon>Micromonosporales</taxon>
        <taxon>Micromonosporaceae</taxon>
        <taxon>Actinorhabdospora</taxon>
    </lineage>
</organism>
<name>A0A9W6W8P0_9ACTN</name>
<keyword evidence="4" id="KW-1185">Reference proteome</keyword>
<protein>
    <recommendedName>
        <fullName evidence="2">DUF7489 domain-containing protein</fullName>
    </recommendedName>
</protein>
<dbReference type="InterPro" id="IPR055912">
    <property type="entry name" value="DUF7489"/>
</dbReference>
<accession>A0A9W6W8P0</accession>
<sequence length="71" mass="8082">MFGRGKAEAWEGVVTEKKRSSPDGQNMYHRVTVELPDGEHKDVRVRGAFWRSVEPGDRLVKRSGETDPVKE</sequence>
<feature type="compositionally biased region" description="Basic and acidic residues" evidence="1">
    <location>
        <begin position="1"/>
        <end position="21"/>
    </location>
</feature>
<dbReference type="EMBL" id="BSTX01000001">
    <property type="protein sequence ID" value="GLZ77764.1"/>
    <property type="molecule type" value="Genomic_DNA"/>
</dbReference>
<dbReference type="Proteomes" id="UP001165079">
    <property type="component" value="Unassembled WGS sequence"/>
</dbReference>
<dbReference type="Pfam" id="PF24315">
    <property type="entry name" value="DUF7489"/>
    <property type="match status" value="1"/>
</dbReference>
<comment type="caution">
    <text evidence="3">The sequence shown here is derived from an EMBL/GenBank/DDBJ whole genome shotgun (WGS) entry which is preliminary data.</text>
</comment>
<gene>
    <name evidence="3" type="ORF">Afil01_25710</name>
</gene>